<dbReference type="GO" id="GO:0072542">
    <property type="term" value="F:protein phosphatase activator activity"/>
    <property type="evidence" value="ECO:0007669"/>
    <property type="project" value="TreeGrafter"/>
</dbReference>
<reference evidence="4" key="1">
    <citation type="submission" date="2014-05" db="EMBL/GenBank/DDBJ databases">
        <title>The genome and life-stage specific transcriptomes of Globodera pallida elucidate key aspects of plant parasitism by a cyst nematode.</title>
        <authorList>
            <person name="Cotton J.A."/>
            <person name="Lilley C.J."/>
            <person name="Jones L.M."/>
            <person name="Kikuchi T."/>
            <person name="Reid A.J."/>
            <person name="Thorpe P."/>
            <person name="Tsai I.J."/>
            <person name="Beasley H."/>
            <person name="Blok V."/>
            <person name="Cock P.J.A."/>
            <person name="Van den Akker S.E."/>
            <person name="Holroyd N."/>
            <person name="Hunt M."/>
            <person name="Mantelin S."/>
            <person name="Naghra H."/>
            <person name="Pain A."/>
            <person name="Palomares-Rius J.E."/>
            <person name="Zarowiecki M."/>
            <person name="Berriman M."/>
            <person name="Jones J.T."/>
            <person name="Urwin P.E."/>
        </authorList>
    </citation>
    <scope>NUCLEOTIDE SEQUENCE [LARGE SCALE GENOMIC DNA]</scope>
    <source>
        <strain evidence="4">Lindley</strain>
    </source>
</reference>
<comment type="subcellular location">
    <subcellularLocation>
        <location evidence="1">Nucleus</location>
    </subcellularLocation>
</comment>
<dbReference type="GO" id="GO:0006974">
    <property type="term" value="P:DNA damage response"/>
    <property type="evidence" value="ECO:0007669"/>
    <property type="project" value="TreeGrafter"/>
</dbReference>
<dbReference type="InterPro" id="IPR051137">
    <property type="entry name" value="PP4R3-like"/>
</dbReference>
<dbReference type="PANTHER" id="PTHR23318:SF0">
    <property type="entry name" value="SERINE_THREONINE-PROTEIN PHOSPHATASE 4 REGULATORY SUBUNIT 3"/>
    <property type="match status" value="1"/>
</dbReference>
<evidence type="ECO:0000256" key="2">
    <source>
        <dbReference type="ARBA" id="ARBA00023242"/>
    </source>
</evidence>
<dbReference type="Pfam" id="PF04802">
    <property type="entry name" value="PP4R3"/>
    <property type="match status" value="1"/>
</dbReference>
<evidence type="ECO:0000313" key="5">
    <source>
        <dbReference type="WBParaSite" id="GPLIN_001476500"/>
    </source>
</evidence>
<dbReference type="GO" id="GO:0030289">
    <property type="term" value="C:protein phosphatase 4 complex"/>
    <property type="evidence" value="ECO:0007669"/>
    <property type="project" value="TreeGrafter"/>
</dbReference>
<evidence type="ECO:0000256" key="1">
    <source>
        <dbReference type="ARBA" id="ARBA00004123"/>
    </source>
</evidence>
<organism evidence="4 5">
    <name type="scientific">Globodera pallida</name>
    <name type="common">Potato cyst nematode worm</name>
    <name type="synonym">Heterodera pallida</name>
    <dbReference type="NCBI Taxonomy" id="36090"/>
    <lineage>
        <taxon>Eukaryota</taxon>
        <taxon>Metazoa</taxon>
        <taxon>Ecdysozoa</taxon>
        <taxon>Nematoda</taxon>
        <taxon>Chromadorea</taxon>
        <taxon>Rhabditida</taxon>
        <taxon>Tylenchina</taxon>
        <taxon>Tylenchomorpha</taxon>
        <taxon>Tylenchoidea</taxon>
        <taxon>Heteroderidae</taxon>
        <taxon>Heteroderinae</taxon>
        <taxon>Globodera</taxon>
    </lineage>
</organism>
<dbReference type="Pfam" id="PF01963">
    <property type="entry name" value="TraB_PrgY_gumN"/>
    <property type="match status" value="1"/>
</dbReference>
<dbReference type="Proteomes" id="UP000050741">
    <property type="component" value="Unassembled WGS sequence"/>
</dbReference>
<keyword evidence="4" id="KW-1185">Reference proteome</keyword>
<proteinExistence type="predicted"/>
<dbReference type="InterPro" id="IPR006887">
    <property type="entry name" value="P4R3-like_central_dom"/>
</dbReference>
<dbReference type="GO" id="GO:0005654">
    <property type="term" value="C:nucleoplasm"/>
    <property type="evidence" value="ECO:0007669"/>
    <property type="project" value="TreeGrafter"/>
</dbReference>
<feature type="domain" description="Serine/threonine-protein phosphatase 4 regulatory subunit 3-like central" evidence="3">
    <location>
        <begin position="2"/>
        <end position="266"/>
    </location>
</feature>
<keyword evidence="2" id="KW-0539">Nucleus</keyword>
<dbReference type="WBParaSite" id="GPLIN_001476500">
    <property type="protein sequence ID" value="GPLIN_001476500"/>
    <property type="gene ID" value="GPLIN_001476500"/>
</dbReference>
<dbReference type="InterPro" id="IPR002816">
    <property type="entry name" value="TraB/PrgY/GumN_fam"/>
</dbReference>
<evidence type="ECO:0000313" key="4">
    <source>
        <dbReference type="Proteomes" id="UP000050741"/>
    </source>
</evidence>
<accession>A0A183CPF8</accession>
<evidence type="ECO:0000259" key="3">
    <source>
        <dbReference type="Pfam" id="PF04802"/>
    </source>
</evidence>
<name>A0A183CPF8_GLOPA</name>
<reference evidence="5" key="2">
    <citation type="submission" date="2016-06" db="UniProtKB">
        <authorList>
            <consortium name="WormBaseParasite"/>
        </authorList>
    </citation>
    <scope>IDENTIFICATION</scope>
</reference>
<protein>
    <submittedName>
        <fullName evidence="5">SMK-1 domain-containing protein</fullName>
    </submittedName>
</protein>
<sequence>MLNQLASIAKNLFLLNSNSILNELIEEKHFKNIVGMLEFDAAFVEPKKHREFLWERSKFREVLPISSEELRTKIHQTFRLQYVQDVCLPAPSIFEENLLTVLNSHLFFIRAEIVNSLLNDKELLQQLFEELRNPLIEPERQRDLTNFLKEFCSFAHSLQPNGPQGKDQFFRTLIDNNVLGTIDPCISSSLPTTRTATVELLTIVVDFNPQLFRDFLMKQSRQEGRNDFLLINKLIKHMLSDRDAEFTAGGQMSQVLRVLLDPEGVLAIVFGARRFAQRGFSSTPEADQRARHVDNLLAEDILLRRNERMARRADLLLRSHPSAVLFFALGAGHLLGDQSIQTHLRQLGYWLAPVGEQHKIAASCRRPVGQCGGGGSALRGRRRPIFWTCPAGTENPCGDGTRKCCRSSRGDELRCKFANCRRRRATTKRGDNGNGQAAAFVGPLVSKNS</sequence>
<dbReference type="AlphaFoldDB" id="A0A183CPF8"/>
<dbReference type="PANTHER" id="PTHR23318">
    <property type="entry name" value="ATP SYNTHASE GAMMA-RELATED"/>
    <property type="match status" value="1"/>
</dbReference>